<dbReference type="Proteomes" id="UP000077856">
    <property type="component" value="Chromosome"/>
</dbReference>
<keyword evidence="1" id="KW-0472">Membrane</keyword>
<feature type="transmembrane region" description="Helical" evidence="1">
    <location>
        <begin position="356"/>
        <end position="376"/>
    </location>
</feature>
<evidence type="ECO:0000313" key="3">
    <source>
        <dbReference type="Proteomes" id="UP000077856"/>
    </source>
</evidence>
<sequence length="1019" mass="111493">MKLLKMIVQRKILVALMTVLILAIGSFSIIELDKELMPPVTMDGAYVEVNAGEMAAIEVERSITNPLEQQIRGIEGVESVDSTSAIGRSSLQITFEQGRGDELFKEVETAANAAKGENAAITDVTSGQYGTTQSYEFYMDVSGGSMEDMTAFAKKVLEPRLEALPEVRDVSLAGVQEHEVIIELDRSKLAEKGLDSTAVIGAIQQVNSEATLGELSRDASSPSLRWNTKLENVEDVQNIKIPSPNGFVDLKDVADVQFQPIESSSFVWKNGTKDFIFVQVGRAANATQIEMAAAVRDEVKNIREDGLVKGFELNEMVAQADYVQESIDGVTGNILTGGVIAIAILLIFLRNVRATFIIGLSIPTSILLTFTAMWVFDYSFNILTLIGLGLGIGMMVDSSIVIIESIYRKKEQGLGRLESVLEGTKEVSSAVIASMLTTIVVFLPIGLIGGDVGTFMIMLSAVVAITLISSVIVSFTLIPSLSEKLLKLRKPKKERKEGPIMRLYSRIVAWTIRKKRYSFAVIAIIFLMFAGSLTLVTKIPMTIMPDMFNRYTELMVDLETGISVEDKEDIAQGINQKLQSIEDVESNYVMDSGGMFYTIINMTKGDDISREQKDVNEDIMKQLRSLSDSLPVKNVQSAMSAGGGSPVQVNITGENFADLQKLTGDFSEELEKIDGIVGVTNSMERTSEEQVVVLKEEAIETAGLTQLQIRQFIEQAFMEMPVGEMSMNEENVPLALKWAEKTDSRSDLLDLKVPTAQGEKALSSFIELKSVDTPNEISHHDGERFISISADIEGKDLGAVNRDVQKLINDFDAPAGYSVAAAGDLEQQQELIMDMVFVLAIAIFLVYLVMAVQFNHLGHPLIVMSVIPMTIVGVILGLFLTQMELSVMSGMGIVMLIGIVLNNAILLIDRTNQLRLEGFSVEVALLEAGKNRIRPIFMTTLTTVGGMLPLALASGTSGNYQAPMATVIISGLLFATFITLLLIPAVYRLFTTSSLRFGWLKKKQEKKSSDVKVIPETVN</sequence>
<dbReference type="Pfam" id="PF00873">
    <property type="entry name" value="ACR_tran"/>
    <property type="match status" value="1"/>
</dbReference>
<dbReference type="InterPro" id="IPR027463">
    <property type="entry name" value="AcrB_DN_DC_subdom"/>
</dbReference>
<proteinExistence type="predicted"/>
<name>A0A160M7F9_9BACI</name>
<dbReference type="SUPFAM" id="SSF82693">
    <property type="entry name" value="Multidrug efflux transporter AcrB pore domain, PN1, PN2, PC1 and PC2 subdomains"/>
    <property type="match status" value="2"/>
</dbReference>
<dbReference type="Gene3D" id="3.30.70.1440">
    <property type="entry name" value="Multidrug efflux transporter AcrB pore domain"/>
    <property type="match status" value="1"/>
</dbReference>
<dbReference type="InterPro" id="IPR001036">
    <property type="entry name" value="Acrflvin-R"/>
</dbReference>
<feature type="transmembrane region" description="Helical" evidence="1">
    <location>
        <begin position="455"/>
        <end position="481"/>
    </location>
</feature>
<dbReference type="GO" id="GO:0042910">
    <property type="term" value="F:xenobiotic transmembrane transporter activity"/>
    <property type="evidence" value="ECO:0007669"/>
    <property type="project" value="TreeGrafter"/>
</dbReference>
<keyword evidence="1" id="KW-1133">Transmembrane helix</keyword>
<dbReference type="Gene3D" id="3.30.2090.10">
    <property type="entry name" value="Multidrug efflux transporter AcrB TolC docking domain, DN and DC subdomains"/>
    <property type="match status" value="2"/>
</dbReference>
<feature type="transmembrane region" description="Helical" evidence="1">
    <location>
        <begin position="936"/>
        <end position="955"/>
    </location>
</feature>
<evidence type="ECO:0000256" key="1">
    <source>
        <dbReference type="SAM" id="Phobius"/>
    </source>
</evidence>
<dbReference type="PANTHER" id="PTHR32063:SF0">
    <property type="entry name" value="SWARMING MOTILITY PROTEIN SWRC"/>
    <property type="match status" value="1"/>
</dbReference>
<dbReference type="EMBL" id="CP015506">
    <property type="protein sequence ID" value="AND38456.1"/>
    <property type="molecule type" value="Genomic_DNA"/>
</dbReference>
<dbReference type="SUPFAM" id="SSF82714">
    <property type="entry name" value="Multidrug efflux transporter AcrB TolC docking domain, DN and DC subdomains"/>
    <property type="match status" value="1"/>
</dbReference>
<organism evidence="2 3">
    <name type="scientific">Cytobacillus oceanisediminis 2691</name>
    <dbReference type="NCBI Taxonomy" id="1196031"/>
    <lineage>
        <taxon>Bacteria</taxon>
        <taxon>Bacillati</taxon>
        <taxon>Bacillota</taxon>
        <taxon>Bacilli</taxon>
        <taxon>Bacillales</taxon>
        <taxon>Bacillaceae</taxon>
        <taxon>Cytobacillus</taxon>
    </lineage>
</organism>
<accession>A0A160M7F9</accession>
<dbReference type="Gene3D" id="3.30.70.1430">
    <property type="entry name" value="Multidrug efflux transporter AcrB pore domain"/>
    <property type="match status" value="2"/>
</dbReference>
<feature type="transmembrane region" description="Helical" evidence="1">
    <location>
        <begin position="831"/>
        <end position="849"/>
    </location>
</feature>
<feature type="transmembrane region" description="Helical" evidence="1">
    <location>
        <begin position="967"/>
        <end position="990"/>
    </location>
</feature>
<dbReference type="RefSeq" id="WP_019379349.1">
    <property type="nucleotide sequence ID" value="NZ_CP015506.1"/>
</dbReference>
<dbReference type="SUPFAM" id="SSF82866">
    <property type="entry name" value="Multidrug efflux transporter AcrB transmembrane domain"/>
    <property type="match status" value="2"/>
</dbReference>
<protein>
    <submittedName>
        <fullName evidence="2">Acriflavin resistance protein</fullName>
    </submittedName>
</protein>
<dbReference type="STRING" id="1196031.A361_04755"/>
<feature type="transmembrane region" description="Helical" evidence="1">
    <location>
        <begin position="517"/>
        <end position="536"/>
    </location>
</feature>
<dbReference type="Gene3D" id="3.30.70.1320">
    <property type="entry name" value="Multidrug efflux transporter AcrB pore domain like"/>
    <property type="match status" value="1"/>
</dbReference>
<dbReference type="eggNOG" id="COG0841">
    <property type="taxonomic scope" value="Bacteria"/>
</dbReference>
<dbReference type="AlphaFoldDB" id="A0A160M7F9"/>
<dbReference type="PRINTS" id="PR00702">
    <property type="entry name" value="ACRIFLAVINRP"/>
</dbReference>
<evidence type="ECO:0000313" key="2">
    <source>
        <dbReference type="EMBL" id="AND38456.1"/>
    </source>
</evidence>
<dbReference type="KEGG" id="bon:A361_04755"/>
<dbReference type="Gene3D" id="1.20.1640.10">
    <property type="entry name" value="Multidrug efflux transporter AcrB transmembrane domain"/>
    <property type="match status" value="2"/>
</dbReference>
<feature type="transmembrane region" description="Helical" evidence="1">
    <location>
        <begin position="427"/>
        <end position="449"/>
    </location>
</feature>
<feature type="transmembrane region" description="Helical" evidence="1">
    <location>
        <begin position="861"/>
        <end position="881"/>
    </location>
</feature>
<reference evidence="2 3" key="1">
    <citation type="submission" date="2016-04" db="EMBL/GenBank/DDBJ databases">
        <title>Complete genome sequence of Bacillus oceanisediminis strain 2691.</title>
        <authorList>
            <person name="Jeong H."/>
            <person name="Kim H.J."/>
            <person name="Lee D.-W."/>
        </authorList>
    </citation>
    <scope>NUCLEOTIDE SEQUENCE [LARGE SCALE GENOMIC DNA]</scope>
    <source>
        <strain evidence="2 3">2691</strain>
    </source>
</reference>
<keyword evidence="1" id="KW-0812">Transmembrane</keyword>
<feature type="transmembrane region" description="Helical" evidence="1">
    <location>
        <begin position="330"/>
        <end position="349"/>
    </location>
</feature>
<dbReference type="GO" id="GO:0005886">
    <property type="term" value="C:plasma membrane"/>
    <property type="evidence" value="ECO:0007669"/>
    <property type="project" value="TreeGrafter"/>
</dbReference>
<feature type="transmembrane region" description="Helical" evidence="1">
    <location>
        <begin position="887"/>
        <end position="908"/>
    </location>
</feature>
<feature type="transmembrane region" description="Helical" evidence="1">
    <location>
        <begin position="382"/>
        <end position="407"/>
    </location>
</feature>
<dbReference type="PANTHER" id="PTHR32063">
    <property type="match status" value="1"/>
</dbReference>
<gene>
    <name evidence="2" type="ORF">A361_04755</name>
</gene>